<dbReference type="Gene3D" id="1.10.10.60">
    <property type="entry name" value="Homeodomain-like"/>
    <property type="match status" value="2"/>
</dbReference>
<dbReference type="InterPro" id="IPR014710">
    <property type="entry name" value="RmlC-like_jellyroll"/>
</dbReference>
<feature type="domain" description="HTH araC/xylS-type" evidence="4">
    <location>
        <begin position="176"/>
        <end position="274"/>
    </location>
</feature>
<dbReference type="Gene3D" id="2.60.120.10">
    <property type="entry name" value="Jelly Rolls"/>
    <property type="match status" value="1"/>
</dbReference>
<proteinExistence type="predicted"/>
<reference evidence="6" key="1">
    <citation type="journal article" date="2019" name="Int. J. Syst. Evol. Microbiol.">
        <title>The Global Catalogue of Microorganisms (GCM) 10K type strain sequencing project: providing services to taxonomists for standard genome sequencing and annotation.</title>
        <authorList>
            <consortium name="The Broad Institute Genomics Platform"/>
            <consortium name="The Broad Institute Genome Sequencing Center for Infectious Disease"/>
            <person name="Wu L."/>
            <person name="Ma J."/>
        </authorList>
    </citation>
    <scope>NUCLEOTIDE SEQUENCE [LARGE SCALE GENOMIC DNA]</scope>
    <source>
        <strain evidence="6">CGMCC 1.18575</strain>
    </source>
</reference>
<dbReference type="PROSITE" id="PS01124">
    <property type="entry name" value="HTH_ARAC_FAMILY_2"/>
    <property type="match status" value="1"/>
</dbReference>
<comment type="caution">
    <text evidence="5">The sequence shown here is derived from an EMBL/GenBank/DDBJ whole genome shotgun (WGS) entry which is preliminary data.</text>
</comment>
<dbReference type="Proteomes" id="UP001596113">
    <property type="component" value="Unassembled WGS sequence"/>
</dbReference>
<keyword evidence="6" id="KW-1185">Reference proteome</keyword>
<dbReference type="Pfam" id="PF02311">
    <property type="entry name" value="AraC_binding"/>
    <property type="match status" value="1"/>
</dbReference>
<dbReference type="InterPro" id="IPR018060">
    <property type="entry name" value="HTH_AraC"/>
</dbReference>
<organism evidence="5 6">
    <name type="scientific">Cohnella soli</name>
    <dbReference type="NCBI Taxonomy" id="425005"/>
    <lineage>
        <taxon>Bacteria</taxon>
        <taxon>Bacillati</taxon>
        <taxon>Bacillota</taxon>
        <taxon>Bacilli</taxon>
        <taxon>Bacillales</taxon>
        <taxon>Paenibacillaceae</taxon>
        <taxon>Cohnella</taxon>
    </lineage>
</organism>
<dbReference type="PRINTS" id="PR00032">
    <property type="entry name" value="HTHARAC"/>
</dbReference>
<evidence type="ECO:0000256" key="2">
    <source>
        <dbReference type="ARBA" id="ARBA00023125"/>
    </source>
</evidence>
<dbReference type="RefSeq" id="WP_378132676.1">
    <property type="nucleotide sequence ID" value="NZ_JBHSMI010000023.1"/>
</dbReference>
<sequence length="278" mass="31419">MELRKYDIVHLSAEAELESGGIHPCYEILFISSGSAHLRWMGKDYRVQAPALFLLAPNTPHTLISERSSPCSFLYLELGVESAAAFPGLPQQRDWNMLQTSEERLKPGLASVYTTAHSLLETLSPQSPFAAVAEQIAQLDIRKILLLIGCYFLPASEADRLTGSRLEQPEASERIRTLMRNLESTYFEPHTVNQLAASAHLDVSYFIRQFRSITGKSPLKYLQDLRMNAAAWFLSTTQKPVQEIASATGFQSVHYFSRLFKMTYGVSPSEWRKRETRV</sequence>
<protein>
    <submittedName>
        <fullName evidence="5">Helix-turn-helix domain-containing protein</fullName>
    </submittedName>
</protein>
<evidence type="ECO:0000256" key="3">
    <source>
        <dbReference type="ARBA" id="ARBA00023163"/>
    </source>
</evidence>
<keyword evidence="3" id="KW-0804">Transcription</keyword>
<dbReference type="PANTHER" id="PTHR43280">
    <property type="entry name" value="ARAC-FAMILY TRANSCRIPTIONAL REGULATOR"/>
    <property type="match status" value="1"/>
</dbReference>
<evidence type="ECO:0000259" key="4">
    <source>
        <dbReference type="PROSITE" id="PS01124"/>
    </source>
</evidence>
<dbReference type="SUPFAM" id="SSF46689">
    <property type="entry name" value="Homeodomain-like"/>
    <property type="match status" value="2"/>
</dbReference>
<evidence type="ECO:0000313" key="5">
    <source>
        <dbReference type="EMBL" id="MFC5403380.1"/>
    </source>
</evidence>
<name>A0ABW0HSJ6_9BACL</name>
<keyword evidence="2" id="KW-0238">DNA-binding</keyword>
<dbReference type="PANTHER" id="PTHR43280:SF2">
    <property type="entry name" value="HTH-TYPE TRANSCRIPTIONAL REGULATOR EXSA"/>
    <property type="match status" value="1"/>
</dbReference>
<dbReference type="PROSITE" id="PS00041">
    <property type="entry name" value="HTH_ARAC_FAMILY_1"/>
    <property type="match status" value="1"/>
</dbReference>
<dbReference type="SUPFAM" id="SSF51215">
    <property type="entry name" value="Regulatory protein AraC"/>
    <property type="match status" value="1"/>
</dbReference>
<dbReference type="InterPro" id="IPR003313">
    <property type="entry name" value="AraC-bd"/>
</dbReference>
<dbReference type="InterPro" id="IPR020449">
    <property type="entry name" value="Tscrpt_reg_AraC-type_HTH"/>
</dbReference>
<evidence type="ECO:0000256" key="1">
    <source>
        <dbReference type="ARBA" id="ARBA00023015"/>
    </source>
</evidence>
<evidence type="ECO:0000313" key="6">
    <source>
        <dbReference type="Proteomes" id="UP001596113"/>
    </source>
</evidence>
<gene>
    <name evidence="5" type="ORF">ACFPOF_11625</name>
</gene>
<keyword evidence="1" id="KW-0805">Transcription regulation</keyword>
<dbReference type="Pfam" id="PF12833">
    <property type="entry name" value="HTH_18"/>
    <property type="match status" value="1"/>
</dbReference>
<dbReference type="InterPro" id="IPR009057">
    <property type="entry name" value="Homeodomain-like_sf"/>
</dbReference>
<dbReference type="InterPro" id="IPR037923">
    <property type="entry name" value="HTH-like"/>
</dbReference>
<dbReference type="EMBL" id="JBHSMI010000023">
    <property type="protein sequence ID" value="MFC5403380.1"/>
    <property type="molecule type" value="Genomic_DNA"/>
</dbReference>
<accession>A0ABW0HSJ6</accession>
<dbReference type="InterPro" id="IPR018062">
    <property type="entry name" value="HTH_AraC-typ_CS"/>
</dbReference>
<dbReference type="SMART" id="SM00342">
    <property type="entry name" value="HTH_ARAC"/>
    <property type="match status" value="1"/>
</dbReference>